<name>A0A0C1UCY0_9CLOT</name>
<feature type="transmembrane region" description="Helical" evidence="1">
    <location>
        <begin position="311"/>
        <end position="333"/>
    </location>
</feature>
<dbReference type="Pfam" id="PF03806">
    <property type="entry name" value="ABG_transport"/>
    <property type="match status" value="1"/>
</dbReference>
<dbReference type="EMBL" id="AYSO01000019">
    <property type="protein sequence ID" value="KIE45365.1"/>
    <property type="molecule type" value="Genomic_DNA"/>
</dbReference>
<evidence type="ECO:0000313" key="2">
    <source>
        <dbReference type="EMBL" id="KIE45365.1"/>
    </source>
</evidence>
<comment type="caution">
    <text evidence="2">The sequence shown here is derived from an EMBL/GenBank/DDBJ whole genome shotgun (WGS) entry which is preliminary data.</text>
</comment>
<keyword evidence="3" id="KW-1185">Reference proteome</keyword>
<sequence length="519" mass="55516">MAEKKRKSLFQKFLDGVEKAGNALPHPVTIFFILCVIVMIISHICYKAEVDVNFTKIAKNDAGVYEAKDTIVSVVSLLTPDGIRYMFENAVTNFTGFAPLGTVLVAMLGVGVAEGTGLISTLIRKLVLSTPKSLITAVVVFAGIMSNVASDAGYIVLIPLGALIFASFKRNPLAGIAAAFAGVSGGFSANLIIGTIDPLLGGISTEAAKMIDPTYTVGPMANWAFMFVSTFLITILGTLVTEKIVEPRLGEYKGNSAEIKLDKISKEEKRGLLFAGIAFLLFIGALCLLLIPANGILRNPETGEILGHSPFMNGIVFIIMLFFLIPAVGYGIGSGTIKNDKQIVSAMSKAMASMGGYLVLAFAASQFIAYFNYTQLGTVLAVKGAAFLEALKFKGLPLIVAFVLLSGFINLFMGSASAKWAIMAPVFVPMFMKLGFSPELTQVAYRIGDSSTNIISPLMSYFAFIVTTAQVYDEESGIGTLISMMLPYTLIFLLGWIVLLIVWYLLGFNLGPGAPLFFG</sequence>
<evidence type="ECO:0000313" key="3">
    <source>
        <dbReference type="Proteomes" id="UP000031366"/>
    </source>
</evidence>
<dbReference type="GO" id="GO:0015558">
    <property type="term" value="F:secondary active p-aminobenzoyl-glutamate transmembrane transporter activity"/>
    <property type="evidence" value="ECO:0007669"/>
    <property type="project" value="InterPro"/>
</dbReference>
<dbReference type="RefSeq" id="WP_039635098.1">
    <property type="nucleotide sequence ID" value="NZ_AYSO01000019.1"/>
</dbReference>
<feature type="transmembrane region" description="Helical" evidence="1">
    <location>
        <begin position="393"/>
        <end position="413"/>
    </location>
</feature>
<dbReference type="PANTHER" id="PTHR30282:SF0">
    <property type="entry name" value="P-AMINOBENZOYL-GLUTAMATE TRANSPORT PROTEIN"/>
    <property type="match status" value="1"/>
</dbReference>
<feature type="transmembrane region" description="Helical" evidence="1">
    <location>
        <begin position="173"/>
        <end position="193"/>
    </location>
</feature>
<dbReference type="InterPro" id="IPR004697">
    <property type="entry name" value="AbgT"/>
</dbReference>
<feature type="transmembrane region" description="Helical" evidence="1">
    <location>
        <begin position="133"/>
        <end position="166"/>
    </location>
</feature>
<organism evidence="2 3">
    <name type="scientific">Clostridium argentinense CDC 2741</name>
    <dbReference type="NCBI Taxonomy" id="1418104"/>
    <lineage>
        <taxon>Bacteria</taxon>
        <taxon>Bacillati</taxon>
        <taxon>Bacillota</taxon>
        <taxon>Clostridia</taxon>
        <taxon>Eubacteriales</taxon>
        <taxon>Clostridiaceae</taxon>
        <taxon>Clostridium</taxon>
    </lineage>
</organism>
<keyword evidence="1" id="KW-1133">Transmembrane helix</keyword>
<feature type="transmembrane region" description="Helical" evidence="1">
    <location>
        <begin position="354"/>
        <end position="373"/>
    </location>
</feature>
<reference evidence="2 3" key="1">
    <citation type="journal article" date="2015" name="Infect. Genet. Evol.">
        <title>Genomic sequences of six botulinum neurotoxin-producing strains representing three clostridial species illustrate the mobility and diversity of botulinum neurotoxin genes.</title>
        <authorList>
            <person name="Smith T.J."/>
            <person name="Hill K.K."/>
            <person name="Xie G."/>
            <person name="Foley B.T."/>
            <person name="Williamson C.H."/>
            <person name="Foster J.T."/>
            <person name="Johnson S.L."/>
            <person name="Chertkov O."/>
            <person name="Teshima H."/>
            <person name="Gibbons H.S."/>
            <person name="Johnsky L.A."/>
            <person name="Karavis M.A."/>
            <person name="Smith L.A."/>
        </authorList>
    </citation>
    <scope>NUCLEOTIDE SEQUENCE [LARGE SCALE GENOMIC DNA]</scope>
    <source>
        <strain evidence="2 3">CDC 2741</strain>
    </source>
</reference>
<feature type="transmembrane region" description="Helical" evidence="1">
    <location>
        <begin position="220"/>
        <end position="240"/>
    </location>
</feature>
<dbReference type="OrthoDB" id="3314392at2"/>
<dbReference type="GO" id="GO:1902604">
    <property type="term" value="P:p-aminobenzoyl-glutamate transmembrane transport"/>
    <property type="evidence" value="ECO:0007669"/>
    <property type="project" value="InterPro"/>
</dbReference>
<evidence type="ECO:0000256" key="1">
    <source>
        <dbReference type="SAM" id="Phobius"/>
    </source>
</evidence>
<accession>A0A0C1UCY0</accession>
<dbReference type="PANTHER" id="PTHR30282">
    <property type="entry name" value="P-AMINOBENZOYL GLUTAMATE TRANSPORTER"/>
    <property type="match status" value="1"/>
</dbReference>
<feature type="transmembrane region" description="Helical" evidence="1">
    <location>
        <begin position="271"/>
        <end position="291"/>
    </location>
</feature>
<dbReference type="STRING" id="29341.RSJ17_21395"/>
<feature type="transmembrane region" description="Helical" evidence="1">
    <location>
        <begin position="94"/>
        <end position="113"/>
    </location>
</feature>
<feature type="transmembrane region" description="Helical" evidence="1">
    <location>
        <begin position="28"/>
        <end position="46"/>
    </location>
</feature>
<keyword evidence="1" id="KW-0812">Transmembrane</keyword>
<proteinExistence type="predicted"/>
<dbReference type="Proteomes" id="UP000031366">
    <property type="component" value="Unassembled WGS sequence"/>
</dbReference>
<gene>
    <name evidence="2" type="ORF">U732_2572</name>
</gene>
<keyword evidence="1" id="KW-0472">Membrane</keyword>
<dbReference type="AlphaFoldDB" id="A0A0C1UCY0"/>
<feature type="transmembrane region" description="Helical" evidence="1">
    <location>
        <begin position="484"/>
        <end position="506"/>
    </location>
</feature>
<protein>
    <submittedName>
        <fullName evidence="2">Short chain fatty acid transporter family protein</fullName>
    </submittedName>
</protein>